<dbReference type="GO" id="GO:0006629">
    <property type="term" value="P:lipid metabolic process"/>
    <property type="evidence" value="ECO:0007669"/>
    <property type="project" value="UniProtKB-KW"/>
</dbReference>
<evidence type="ECO:0000256" key="4">
    <source>
        <dbReference type="ARBA" id="ARBA00023098"/>
    </source>
</evidence>
<dbReference type="Proteomes" id="UP000199286">
    <property type="component" value="Unassembled WGS sequence"/>
</dbReference>
<gene>
    <name evidence="11" type="ORF">SAMN05444340_11028</name>
</gene>
<comment type="similarity">
    <text evidence="6">Belongs to the acetyltransferase family. OlsB subfamily.</text>
</comment>
<evidence type="ECO:0000256" key="7">
    <source>
        <dbReference type="ARBA" id="ARBA00039058"/>
    </source>
</evidence>
<evidence type="ECO:0000256" key="10">
    <source>
        <dbReference type="ARBA" id="ARBA00047785"/>
    </source>
</evidence>
<evidence type="ECO:0000256" key="8">
    <source>
        <dbReference type="ARBA" id="ARBA00039866"/>
    </source>
</evidence>
<dbReference type="PANTHER" id="PTHR37323">
    <property type="entry name" value="GCN5-RELATED N-ACETYLTRANSFERASE"/>
    <property type="match status" value="1"/>
</dbReference>
<evidence type="ECO:0000313" key="11">
    <source>
        <dbReference type="EMBL" id="SDY54008.1"/>
    </source>
</evidence>
<proteinExistence type="inferred from homology"/>
<organism evidence="11 12">
    <name type="scientific">Citreimonas salinaria</name>
    <dbReference type="NCBI Taxonomy" id="321339"/>
    <lineage>
        <taxon>Bacteria</taxon>
        <taxon>Pseudomonadati</taxon>
        <taxon>Pseudomonadota</taxon>
        <taxon>Alphaproteobacteria</taxon>
        <taxon>Rhodobacterales</taxon>
        <taxon>Roseobacteraceae</taxon>
        <taxon>Citreimonas</taxon>
    </lineage>
</organism>
<dbReference type="AlphaFoldDB" id="A0A1H3KQG3"/>
<comment type="function">
    <text evidence="9">Catalyzes the first step in the biosynthesis of ornithine lipids, which are phosphorus-free membrane lipids. Catalyzes the 3-hydroxyacyl-acyl carrier protein-dependent acylation of ornithine to form lyso-ornithine lipid (LOL).</text>
</comment>
<evidence type="ECO:0000256" key="2">
    <source>
        <dbReference type="ARBA" id="ARBA00022516"/>
    </source>
</evidence>
<evidence type="ECO:0000256" key="3">
    <source>
        <dbReference type="ARBA" id="ARBA00022679"/>
    </source>
</evidence>
<evidence type="ECO:0000256" key="1">
    <source>
        <dbReference type="ARBA" id="ARBA00005189"/>
    </source>
</evidence>
<evidence type="ECO:0000256" key="5">
    <source>
        <dbReference type="ARBA" id="ARBA00023315"/>
    </source>
</evidence>
<comment type="pathway">
    <text evidence="1">Lipid metabolism.</text>
</comment>
<evidence type="ECO:0000256" key="6">
    <source>
        <dbReference type="ARBA" id="ARBA00038095"/>
    </source>
</evidence>
<dbReference type="STRING" id="321339.SAMN05444340_11028"/>
<evidence type="ECO:0000256" key="9">
    <source>
        <dbReference type="ARBA" id="ARBA00045724"/>
    </source>
</evidence>
<comment type="catalytic activity">
    <reaction evidence="10">
        <text>a (3R)-hydroxyacyl-[ACP] + L-ornithine = a lyso-ornithine lipid + holo-[ACP] + H(+)</text>
        <dbReference type="Rhea" id="RHEA:20633"/>
        <dbReference type="Rhea" id="RHEA-COMP:9685"/>
        <dbReference type="Rhea" id="RHEA-COMP:9945"/>
        <dbReference type="ChEBI" id="CHEBI:15378"/>
        <dbReference type="ChEBI" id="CHEBI:46911"/>
        <dbReference type="ChEBI" id="CHEBI:64479"/>
        <dbReference type="ChEBI" id="CHEBI:78827"/>
        <dbReference type="ChEBI" id="CHEBI:138482"/>
        <dbReference type="EC" id="2.3.2.30"/>
    </reaction>
    <physiologicalReaction direction="left-to-right" evidence="10">
        <dbReference type="Rhea" id="RHEA:20634"/>
    </physiologicalReaction>
</comment>
<dbReference type="EMBL" id="FNPF01000010">
    <property type="protein sequence ID" value="SDY54008.1"/>
    <property type="molecule type" value="Genomic_DNA"/>
</dbReference>
<name>A0A1H3KQG3_9RHOB</name>
<keyword evidence="2" id="KW-0444">Lipid biosynthesis</keyword>
<evidence type="ECO:0000313" key="12">
    <source>
        <dbReference type="Proteomes" id="UP000199286"/>
    </source>
</evidence>
<reference evidence="11 12" key="1">
    <citation type="submission" date="2016-10" db="EMBL/GenBank/DDBJ databases">
        <authorList>
            <person name="de Groot N.N."/>
        </authorList>
    </citation>
    <scope>NUCLEOTIDE SEQUENCE [LARGE SCALE GENOMIC DNA]</scope>
    <source>
        <strain evidence="11 12">DSM 26880</strain>
    </source>
</reference>
<accession>A0A1H3KQG3</accession>
<dbReference type="Gene3D" id="3.40.630.30">
    <property type="match status" value="1"/>
</dbReference>
<dbReference type="PANTHER" id="PTHR37323:SF1">
    <property type="entry name" value="L-ORNITHINE N(ALPHA)-ACYLTRANSFERASE"/>
    <property type="match status" value="1"/>
</dbReference>
<keyword evidence="4" id="KW-0443">Lipid metabolism</keyword>
<keyword evidence="3 11" id="KW-0808">Transferase</keyword>
<dbReference type="InterPro" id="IPR052351">
    <property type="entry name" value="Ornithine_N-alpha-AT"/>
</dbReference>
<dbReference type="RefSeq" id="WP_089883794.1">
    <property type="nucleotide sequence ID" value="NZ_FNPF01000010.1"/>
</dbReference>
<dbReference type="OrthoDB" id="9787072at2"/>
<dbReference type="GO" id="GO:0043810">
    <property type="term" value="F:ornithine-acyl [acyl carrier protein] N-acyltransferase activity"/>
    <property type="evidence" value="ECO:0007669"/>
    <property type="project" value="UniProtKB-EC"/>
</dbReference>
<keyword evidence="5 11" id="KW-0012">Acyltransferase</keyword>
<sequence length="258" mass="27267">MTGLEGLDRGLVLGRYRVRAGQGVDDLAAARALRAIAFARAAGHDDDPHDARCTHVLVEDIDREETVACFRMADLDADAIETSYAAGFYDLSQLAARGGRLLELGRFCLRPGRGDPDILRLAWGALAMHVDAAGTGLMFGCASFAGADPARHRPALALLARQHLGPPALRPGPRAPDRVTLDAEAAPPAAPGRPSTEGLRAMPPLLRTYLAMGGWVGDHAVIDHDMDTLHVFTAVEVAAIPPARARSIRAVAARTAPA</sequence>
<dbReference type="Pfam" id="PF13444">
    <property type="entry name" value="Acetyltransf_5"/>
    <property type="match status" value="1"/>
</dbReference>
<protein>
    <recommendedName>
        <fullName evidence="8">L-ornithine N(alpha)-acyltransferase</fullName>
        <ecNumber evidence="7">2.3.2.30</ecNumber>
    </recommendedName>
</protein>
<dbReference type="InterPro" id="IPR016181">
    <property type="entry name" value="Acyl_CoA_acyltransferase"/>
</dbReference>
<dbReference type="SUPFAM" id="SSF55729">
    <property type="entry name" value="Acyl-CoA N-acyltransferases (Nat)"/>
    <property type="match status" value="1"/>
</dbReference>
<dbReference type="EC" id="2.3.2.30" evidence="7"/>
<keyword evidence="12" id="KW-1185">Reference proteome</keyword>